<accession>A0A3P3VLK4</accession>
<sequence length="66" mass="7914">MKKKKTNTKETYAGVTKEKNKPVDAETFVKMYVDDMDYSEFDKKLRASYKTEEDYENAKRRFSDEI</sequence>
<evidence type="ECO:0000313" key="1">
    <source>
        <dbReference type="EMBL" id="RRJ82609.1"/>
    </source>
</evidence>
<gene>
    <name evidence="1" type="ORF">D0544_12140</name>
</gene>
<protein>
    <submittedName>
        <fullName evidence="1">Uncharacterized protein</fullName>
    </submittedName>
</protein>
<dbReference type="RefSeq" id="WP_125016501.1">
    <property type="nucleotide sequence ID" value="NZ_QWEZ01000002.1"/>
</dbReference>
<proteinExistence type="predicted"/>
<dbReference type="EMBL" id="QWEZ01000002">
    <property type="protein sequence ID" value="RRJ82609.1"/>
    <property type="molecule type" value="Genomic_DNA"/>
</dbReference>
<organism evidence="1 2">
    <name type="scientific">Aestuariirhabdus litorea</name>
    <dbReference type="NCBI Taxonomy" id="2528527"/>
    <lineage>
        <taxon>Bacteria</taxon>
        <taxon>Pseudomonadati</taxon>
        <taxon>Pseudomonadota</taxon>
        <taxon>Gammaproteobacteria</taxon>
        <taxon>Oceanospirillales</taxon>
        <taxon>Aestuariirhabdaceae</taxon>
        <taxon>Aestuariirhabdus</taxon>
    </lineage>
</organism>
<comment type="caution">
    <text evidence="1">The sequence shown here is derived from an EMBL/GenBank/DDBJ whole genome shotgun (WGS) entry which is preliminary data.</text>
</comment>
<evidence type="ECO:0000313" key="2">
    <source>
        <dbReference type="Proteomes" id="UP000280792"/>
    </source>
</evidence>
<dbReference type="AlphaFoldDB" id="A0A3P3VLK4"/>
<dbReference type="Proteomes" id="UP000280792">
    <property type="component" value="Unassembled WGS sequence"/>
</dbReference>
<reference evidence="1 2" key="1">
    <citation type="submission" date="2018-08" db="EMBL/GenBank/DDBJ databases">
        <authorList>
            <person name="Khan S.A."/>
        </authorList>
    </citation>
    <scope>NUCLEOTIDE SEQUENCE [LARGE SCALE GENOMIC DNA]</scope>
    <source>
        <strain evidence="1 2">GTF-13</strain>
    </source>
</reference>
<reference evidence="1 2" key="2">
    <citation type="submission" date="2018-12" db="EMBL/GenBank/DDBJ databases">
        <title>Simiduia agarivorans gen. nov., sp. nov., a marine, agarolytic bacterium isolated from shallow coastal water from Keelung, Taiwan.</title>
        <authorList>
            <person name="Shieh W.Y."/>
        </authorList>
    </citation>
    <scope>NUCLEOTIDE SEQUENCE [LARGE SCALE GENOMIC DNA]</scope>
    <source>
        <strain evidence="1 2">GTF-13</strain>
    </source>
</reference>
<keyword evidence="2" id="KW-1185">Reference proteome</keyword>
<name>A0A3P3VLK4_9GAMM</name>